<feature type="active site" description="Proton acceptor" evidence="2">
    <location>
        <position position="400"/>
    </location>
</feature>
<dbReference type="PROSITE" id="PS51459">
    <property type="entry name" value="FIDO"/>
    <property type="match status" value="1"/>
</dbReference>
<dbReference type="Gene3D" id="1.10.10.10">
    <property type="entry name" value="Winged helix-like DNA-binding domain superfamily/Winged helix DNA-binding domain"/>
    <property type="match status" value="1"/>
</dbReference>
<dbReference type="InterPro" id="IPR036597">
    <property type="entry name" value="Fido-like_dom_sf"/>
</dbReference>
<feature type="domain" description="Fido" evidence="3">
    <location>
        <begin position="117"/>
        <end position="273"/>
    </location>
</feature>
<comment type="catalytic activity">
    <reaction evidence="2">
        <text>N(4)-acetylcytidine + H2O = cytidine + acetate + H(+)</text>
        <dbReference type="Rhea" id="RHEA:62932"/>
        <dbReference type="ChEBI" id="CHEBI:15377"/>
        <dbReference type="ChEBI" id="CHEBI:15378"/>
        <dbReference type="ChEBI" id="CHEBI:17562"/>
        <dbReference type="ChEBI" id="CHEBI:30089"/>
        <dbReference type="ChEBI" id="CHEBI:70989"/>
        <dbReference type="EC" id="3.5.1.135"/>
    </reaction>
</comment>
<feature type="active site" description="Proton donor" evidence="2">
    <location>
        <position position="453"/>
    </location>
</feature>
<dbReference type="SUPFAM" id="SSF140931">
    <property type="entry name" value="Fic-like"/>
    <property type="match status" value="1"/>
</dbReference>
<comment type="function">
    <text evidence="2">Catalyzes the hydrolysis of N(4)-acetylcytidine (ac4C).</text>
</comment>
<gene>
    <name evidence="4" type="ORF">CKQ54_14425</name>
</gene>
<dbReference type="EMBL" id="NSDJ01000001">
    <property type="protein sequence ID" value="RKF69488.1"/>
    <property type="molecule type" value="Genomic_DNA"/>
</dbReference>
<dbReference type="InterPro" id="IPR007374">
    <property type="entry name" value="ASCH_domain"/>
</dbReference>
<dbReference type="Gene3D" id="1.10.3290.10">
    <property type="entry name" value="Fido-like domain"/>
    <property type="match status" value="1"/>
</dbReference>
<evidence type="ECO:0000256" key="1">
    <source>
        <dbReference type="ARBA" id="ARBA00022801"/>
    </source>
</evidence>
<accession>A0ABX9PWQ8</accession>
<evidence type="ECO:0000256" key="2">
    <source>
        <dbReference type="HAMAP-Rule" id="MF_00684"/>
    </source>
</evidence>
<evidence type="ECO:0000313" key="4">
    <source>
        <dbReference type="EMBL" id="RKF69488.1"/>
    </source>
</evidence>
<comment type="similarity">
    <text evidence="2">Belongs to the N(4)-acetylcytidine amidohydrolase family.</text>
</comment>
<dbReference type="EC" id="3.5.1.135" evidence="2"/>
<dbReference type="Pfam" id="PF04266">
    <property type="entry name" value="ASCH"/>
    <property type="match status" value="1"/>
</dbReference>
<dbReference type="InterPro" id="IPR015947">
    <property type="entry name" value="PUA-like_sf"/>
</dbReference>
<proteinExistence type="inferred from homology"/>
<evidence type="ECO:0000259" key="3">
    <source>
        <dbReference type="PROSITE" id="PS51459"/>
    </source>
</evidence>
<reference evidence="4 5" key="1">
    <citation type="submission" date="2017-08" db="EMBL/GenBank/DDBJ databases">
        <title>Comparative genomics of bacteria isolated from necrotic lesions of AOD affected trees.</title>
        <authorList>
            <person name="Doonan J."/>
            <person name="Denman S."/>
            <person name="Mcdonald J.E."/>
        </authorList>
    </citation>
    <scope>NUCLEOTIDE SEQUENCE [LARGE SCALE GENOMIC DNA]</scope>
    <source>
        <strain evidence="4 5">CIP 105588</strain>
    </source>
</reference>
<dbReference type="PANTHER" id="PTHR13504:SF33">
    <property type="entry name" value="FIC FAMILY PROTEIN"/>
    <property type="match status" value="1"/>
</dbReference>
<dbReference type="Pfam" id="PF02661">
    <property type="entry name" value="Fic"/>
    <property type="match status" value="1"/>
</dbReference>
<dbReference type="InterPro" id="IPR036388">
    <property type="entry name" value="WH-like_DNA-bd_sf"/>
</dbReference>
<dbReference type="InterPro" id="IPR003812">
    <property type="entry name" value="Fido"/>
</dbReference>
<dbReference type="Proteomes" id="UP000284853">
    <property type="component" value="Unassembled WGS sequence"/>
</dbReference>
<dbReference type="PANTHER" id="PTHR13504">
    <property type="entry name" value="FIDO DOMAIN-CONTAINING PROTEIN DDB_G0283145"/>
    <property type="match status" value="1"/>
</dbReference>
<dbReference type="CDD" id="cd06552">
    <property type="entry name" value="ASCH_yqfb_like"/>
    <property type="match status" value="1"/>
</dbReference>
<organism evidence="4 5">
    <name type="scientific">Rahnella variigena</name>
    <dbReference type="NCBI Taxonomy" id="574964"/>
    <lineage>
        <taxon>Bacteria</taxon>
        <taxon>Pseudomonadati</taxon>
        <taxon>Pseudomonadota</taxon>
        <taxon>Gammaproteobacteria</taxon>
        <taxon>Enterobacterales</taxon>
        <taxon>Yersiniaceae</taxon>
        <taxon>Rahnella</taxon>
    </lineage>
</organism>
<comment type="caution">
    <text evidence="4">The sequence shown here is derived from an EMBL/GenBank/DDBJ whole genome shotgun (WGS) entry which is preliminary data.</text>
</comment>
<dbReference type="Gene3D" id="2.30.130.30">
    <property type="entry name" value="Hypothetical protein"/>
    <property type="match status" value="1"/>
</dbReference>
<sequence length="482" mass="55023">MDNRQWIWQSPEWPQFNWDDDIIQPQLRQTRLKIGKLVGKAESRPGHDAAEYSLDAMLSNILSSFAIENERLDAHSVRSSLAKRLGLTWHLPGTTTEHSEGLAKMMMDVFNPQAGDLTKSLIFQWHCWLFPDPAPAFLRRGEWRGDATMRVVSGRTGKEKVHYQAPPREQLCAELTAFMQWYNQSRYRAALDPLLRAGLAHFWFITLHPFEDGNGRITRALTDMALFQADDQSVRLYAVSEAILNHRKDYYNVLEATQRGTMDLTAWLSWFLKMLETSVDTATRRIDQTLAKTLFWQVHHNNALPAEQVKVLNRLLDGGNNGFAEGISAGQYQKVAKVSKATATRHLADLVARGCLTKTAAGGRSSRYIINNTFSPFIGNFMKDITFYGRFEDDILAGRKTITLREASDANFSAGDKVRVSRYEDDVFFCNIEVISVTPVMFDDLNEKHAVQENMTLEQLKDVISEIYPGLKELFMIEFRLI</sequence>
<dbReference type="NCBIfam" id="NF003443">
    <property type="entry name" value="PRK04980.1"/>
    <property type="match status" value="1"/>
</dbReference>
<comment type="catalytic activity">
    <reaction evidence="2">
        <text>N(4)-acetyl-2'-deoxycytidine + H2O = 2'-deoxycytidine + acetate + H(+)</text>
        <dbReference type="Rhea" id="RHEA:62936"/>
        <dbReference type="ChEBI" id="CHEBI:15377"/>
        <dbReference type="ChEBI" id="CHEBI:15378"/>
        <dbReference type="ChEBI" id="CHEBI:15698"/>
        <dbReference type="ChEBI" id="CHEBI:30089"/>
        <dbReference type="ChEBI" id="CHEBI:146133"/>
        <dbReference type="EC" id="3.5.1.135"/>
    </reaction>
</comment>
<protein>
    <recommendedName>
        <fullName evidence="2">N(4)-acetylcytidine amidohydrolase</fullName>
        <shortName evidence="2">ac4C amidohydrolase</shortName>
        <ecNumber evidence="2">3.5.1.135</ecNumber>
    </recommendedName>
</protein>
<dbReference type="SMART" id="SM01022">
    <property type="entry name" value="ASCH"/>
    <property type="match status" value="1"/>
</dbReference>
<comment type="catalytic activity">
    <reaction evidence="2">
        <text>N(4)-acetylcytosine + H2O = cytosine + acetate + H(+)</text>
        <dbReference type="Rhea" id="RHEA:62940"/>
        <dbReference type="ChEBI" id="CHEBI:15377"/>
        <dbReference type="ChEBI" id="CHEBI:15378"/>
        <dbReference type="ChEBI" id="CHEBI:16040"/>
        <dbReference type="ChEBI" id="CHEBI:30089"/>
        <dbReference type="ChEBI" id="CHEBI:146134"/>
        <dbReference type="EC" id="3.5.1.135"/>
    </reaction>
</comment>
<feature type="active site" description="Nucleophile" evidence="2">
    <location>
        <position position="403"/>
    </location>
</feature>
<dbReference type="Pfam" id="PF13776">
    <property type="entry name" value="DUF4172"/>
    <property type="match status" value="1"/>
</dbReference>
<evidence type="ECO:0000313" key="5">
    <source>
        <dbReference type="Proteomes" id="UP000284853"/>
    </source>
</evidence>
<keyword evidence="5" id="KW-1185">Reference proteome</keyword>
<dbReference type="InterPro" id="IPR008314">
    <property type="entry name" value="AC4CH"/>
</dbReference>
<dbReference type="SUPFAM" id="SSF88697">
    <property type="entry name" value="PUA domain-like"/>
    <property type="match status" value="1"/>
</dbReference>
<keyword evidence="1 2" id="KW-0378">Hydrolase</keyword>
<dbReference type="InterPro" id="IPR040198">
    <property type="entry name" value="Fido_containing"/>
</dbReference>
<dbReference type="HAMAP" id="MF_00684">
    <property type="entry name" value="ac4C_amidohydr"/>
    <property type="match status" value="1"/>
</dbReference>
<dbReference type="InterPro" id="IPR025230">
    <property type="entry name" value="DUF4172"/>
</dbReference>
<name>A0ABX9PWQ8_9GAMM</name>